<proteinExistence type="predicted"/>
<evidence type="ECO:0000313" key="1">
    <source>
        <dbReference type="EMBL" id="KAG0484454.1"/>
    </source>
</evidence>
<sequence>MLVSYLNGQQLFLQEFANSGNSNEDFKEGINTDITASEFEVESEKMVKILPMNSNVTCRDRSSKCQQESCPCSNGLNLQGAANFFNSSRNLVQWNLAAGEYLDCLTLNLLFQSTFLLSTPFNLTLSKFIFKDMINERKQRTMKDLCGILSRMSLTDGTSNIVPNTFGQLKPVQLVENAKAKDLLKKSLVQLGVVDDLVTQLRSTLISPLRRSLESSSLQWIGKTLFNKCKSEMTPLGKYYPKISFLETMQISCRSIDSQSSSYYNVPVDISIAKGWLRCLQMHGMMCFYFSDGNIPDEEYLAIPRKVESNAGKVMDCMYFFYFIDNKSSDSKKHGLKTSNLIAKMKVTSSIVVKSNRMKTLETEFVLYASHELRNEPQKSFSIDSKSKGFPRKVIETFRPSNMKKNKPTNKVASAKLDGLLDVNESSLRNDAVGELLPNLELAAIIVKEHLDDSSKNLMVGGWGLKFLEKVSNCDTSLEPLNHEYCNENIPYDKGDCGHCMNVIIPSGFHGGPVNKIGGPSSLIDRWRSGGICDCGGWDVGCPLRVLNHISISSSASTGETETDNKSVKIFVEGTKRGVHPALSIVKMTEGLYSIYSNSSLSALQSFAVAVASIHASIPDLLTKL</sequence>
<keyword evidence="2" id="KW-1185">Reference proteome</keyword>
<comment type="caution">
    <text evidence="1">The sequence shown here is derived from an EMBL/GenBank/DDBJ whole genome shotgun (WGS) entry which is preliminary data.</text>
</comment>
<dbReference type="InterPro" id="IPR021916">
    <property type="entry name" value="DUF3527"/>
</dbReference>
<reference evidence="1 2" key="1">
    <citation type="journal article" date="2020" name="Nat. Food">
        <title>A phased Vanilla planifolia genome enables genetic improvement of flavour and production.</title>
        <authorList>
            <person name="Hasing T."/>
            <person name="Tang H."/>
            <person name="Brym M."/>
            <person name="Khazi F."/>
            <person name="Huang T."/>
            <person name="Chambers A.H."/>
        </authorList>
    </citation>
    <scope>NUCLEOTIDE SEQUENCE [LARGE SCALE GENOMIC DNA]</scope>
    <source>
        <tissue evidence="1">Leaf</tissue>
    </source>
</reference>
<protein>
    <submittedName>
        <fullName evidence="1">Uncharacterized protein</fullName>
    </submittedName>
</protein>
<dbReference type="OrthoDB" id="1637350at2759"/>
<dbReference type="PANTHER" id="PTHR31390:SF2">
    <property type="entry name" value="EXPRESSED PROTEIN"/>
    <property type="match status" value="1"/>
</dbReference>
<dbReference type="Pfam" id="PF12043">
    <property type="entry name" value="DUF3527"/>
    <property type="match status" value="1"/>
</dbReference>
<evidence type="ECO:0000313" key="2">
    <source>
        <dbReference type="Proteomes" id="UP000636800"/>
    </source>
</evidence>
<name>A0A835R907_VANPL</name>
<dbReference type="EMBL" id="JADCNL010000004">
    <property type="protein sequence ID" value="KAG0484454.1"/>
    <property type="molecule type" value="Genomic_DNA"/>
</dbReference>
<gene>
    <name evidence="1" type="ORF">HPP92_008533</name>
</gene>
<dbReference type="AlphaFoldDB" id="A0A835R907"/>
<dbReference type="Proteomes" id="UP000636800">
    <property type="component" value="Unassembled WGS sequence"/>
</dbReference>
<dbReference type="PANTHER" id="PTHR31390">
    <property type="entry name" value="EXPRESSED PROTEIN"/>
    <property type="match status" value="1"/>
</dbReference>
<organism evidence="1 2">
    <name type="scientific">Vanilla planifolia</name>
    <name type="common">Vanilla</name>
    <dbReference type="NCBI Taxonomy" id="51239"/>
    <lineage>
        <taxon>Eukaryota</taxon>
        <taxon>Viridiplantae</taxon>
        <taxon>Streptophyta</taxon>
        <taxon>Embryophyta</taxon>
        <taxon>Tracheophyta</taxon>
        <taxon>Spermatophyta</taxon>
        <taxon>Magnoliopsida</taxon>
        <taxon>Liliopsida</taxon>
        <taxon>Asparagales</taxon>
        <taxon>Orchidaceae</taxon>
        <taxon>Vanilloideae</taxon>
        <taxon>Vanilleae</taxon>
        <taxon>Vanilla</taxon>
    </lineage>
</organism>
<accession>A0A835R907</accession>